<dbReference type="EMBL" id="JAJSOF020000038">
    <property type="protein sequence ID" value="KAJ4427414.1"/>
    <property type="molecule type" value="Genomic_DNA"/>
</dbReference>
<organism evidence="1 2">
    <name type="scientific">Periplaneta americana</name>
    <name type="common">American cockroach</name>
    <name type="synonym">Blatta americana</name>
    <dbReference type="NCBI Taxonomy" id="6978"/>
    <lineage>
        <taxon>Eukaryota</taxon>
        <taxon>Metazoa</taxon>
        <taxon>Ecdysozoa</taxon>
        <taxon>Arthropoda</taxon>
        <taxon>Hexapoda</taxon>
        <taxon>Insecta</taxon>
        <taxon>Pterygota</taxon>
        <taxon>Neoptera</taxon>
        <taxon>Polyneoptera</taxon>
        <taxon>Dictyoptera</taxon>
        <taxon>Blattodea</taxon>
        <taxon>Blattoidea</taxon>
        <taxon>Blattidae</taxon>
        <taxon>Blattinae</taxon>
        <taxon>Periplaneta</taxon>
    </lineage>
</organism>
<comment type="caution">
    <text evidence="1">The sequence shown here is derived from an EMBL/GenBank/DDBJ whole genome shotgun (WGS) entry which is preliminary data.</text>
</comment>
<name>A0ABQ8S0K5_PERAM</name>
<proteinExistence type="predicted"/>
<accession>A0ABQ8S0K5</accession>
<evidence type="ECO:0000313" key="1">
    <source>
        <dbReference type="EMBL" id="KAJ4427414.1"/>
    </source>
</evidence>
<sequence>MSSQCVVSLVEAKNHVAAIATRTKPFCMFLVSAEKGNCCGTIVITELEAELLNVSKRLESLTFMKKCIVFHPLAPQNGILRRFINSLGYLASEWDEGDNAGEMSPGSSTENYPAFAHIGLRENPGKNLNQVTCLDRESNPGHLVSRPDALTVTPQVWTFKLLSVSFR</sequence>
<keyword evidence="2" id="KW-1185">Reference proteome</keyword>
<protein>
    <submittedName>
        <fullName evidence="1">Uncharacterized protein</fullName>
    </submittedName>
</protein>
<dbReference type="Proteomes" id="UP001148838">
    <property type="component" value="Unassembled WGS sequence"/>
</dbReference>
<evidence type="ECO:0000313" key="2">
    <source>
        <dbReference type="Proteomes" id="UP001148838"/>
    </source>
</evidence>
<reference evidence="1 2" key="1">
    <citation type="journal article" date="2022" name="Allergy">
        <title>Genome assembly and annotation of Periplaneta americana reveal a comprehensive cockroach allergen profile.</title>
        <authorList>
            <person name="Wang L."/>
            <person name="Xiong Q."/>
            <person name="Saelim N."/>
            <person name="Wang L."/>
            <person name="Nong W."/>
            <person name="Wan A.T."/>
            <person name="Shi M."/>
            <person name="Liu X."/>
            <person name="Cao Q."/>
            <person name="Hui J.H.L."/>
            <person name="Sookrung N."/>
            <person name="Leung T.F."/>
            <person name="Tungtrongchitr A."/>
            <person name="Tsui S.K.W."/>
        </authorList>
    </citation>
    <scope>NUCLEOTIDE SEQUENCE [LARGE SCALE GENOMIC DNA]</scope>
    <source>
        <strain evidence="1">PWHHKU_190912</strain>
    </source>
</reference>
<gene>
    <name evidence="1" type="ORF">ANN_25036</name>
</gene>